<evidence type="ECO:0000256" key="2">
    <source>
        <dbReference type="ARBA" id="ARBA00022692"/>
    </source>
</evidence>
<evidence type="ECO:0000256" key="5">
    <source>
        <dbReference type="SAM" id="Phobius"/>
    </source>
</evidence>
<evidence type="ECO:0000313" key="7">
    <source>
        <dbReference type="EMBL" id="MBF4692230.1"/>
    </source>
</evidence>
<reference evidence="7 8" key="1">
    <citation type="submission" date="2020-11" db="EMBL/GenBank/DDBJ databases">
        <title>Fusibacter basophilias sp. nov.</title>
        <authorList>
            <person name="Qiu D."/>
        </authorList>
    </citation>
    <scope>NUCLEOTIDE SEQUENCE [LARGE SCALE GENOMIC DNA]</scope>
    <source>
        <strain evidence="7 8">Q10-2</strain>
    </source>
</reference>
<evidence type="ECO:0000313" key="8">
    <source>
        <dbReference type="Proteomes" id="UP000614200"/>
    </source>
</evidence>
<accession>A0ABR9ZP32</accession>
<dbReference type="EMBL" id="JADKNH010000002">
    <property type="protein sequence ID" value="MBF4692230.1"/>
    <property type="molecule type" value="Genomic_DNA"/>
</dbReference>
<evidence type="ECO:0000256" key="3">
    <source>
        <dbReference type="ARBA" id="ARBA00022989"/>
    </source>
</evidence>
<sequence length="75" mass="8354">MEGDESKTSTKKRDVALILCIFFGFFGAHYFYVGRIGRGILYLFTLGLLGIGCLVDAIMIATDQFNDKDGVLLQR</sequence>
<feature type="transmembrane region" description="Helical" evidence="5">
    <location>
        <begin position="15"/>
        <end position="33"/>
    </location>
</feature>
<dbReference type="PANTHER" id="PTHR21016:SF25">
    <property type="entry name" value="TM2 DOMAIN-CONTAINING PROTEIN DDB_G0277895-RELATED"/>
    <property type="match status" value="1"/>
</dbReference>
<name>A0ABR9ZP32_9FIRM</name>
<dbReference type="RefSeq" id="WP_194700470.1">
    <property type="nucleotide sequence ID" value="NZ_JADKNH010000002.1"/>
</dbReference>
<dbReference type="Proteomes" id="UP000614200">
    <property type="component" value="Unassembled WGS sequence"/>
</dbReference>
<feature type="domain" description="TM2" evidence="6">
    <location>
        <begin position="10"/>
        <end position="58"/>
    </location>
</feature>
<protein>
    <submittedName>
        <fullName evidence="7">TM2 domain-containing protein</fullName>
    </submittedName>
</protein>
<dbReference type="Pfam" id="PF05154">
    <property type="entry name" value="TM2"/>
    <property type="match status" value="1"/>
</dbReference>
<comment type="subcellular location">
    <subcellularLocation>
        <location evidence="1">Membrane</location>
        <topology evidence="1">Multi-pass membrane protein</topology>
    </subcellularLocation>
</comment>
<comment type="caution">
    <text evidence="7">The sequence shown here is derived from an EMBL/GenBank/DDBJ whole genome shotgun (WGS) entry which is preliminary data.</text>
</comment>
<keyword evidence="8" id="KW-1185">Reference proteome</keyword>
<gene>
    <name evidence="7" type="ORF">ISU02_03845</name>
</gene>
<feature type="transmembrane region" description="Helical" evidence="5">
    <location>
        <begin position="40"/>
        <end position="61"/>
    </location>
</feature>
<proteinExistence type="predicted"/>
<evidence type="ECO:0000256" key="4">
    <source>
        <dbReference type="ARBA" id="ARBA00023136"/>
    </source>
</evidence>
<dbReference type="PANTHER" id="PTHR21016">
    <property type="entry name" value="BETA-AMYLOID BINDING PROTEIN-RELATED"/>
    <property type="match status" value="1"/>
</dbReference>
<evidence type="ECO:0000256" key="1">
    <source>
        <dbReference type="ARBA" id="ARBA00004141"/>
    </source>
</evidence>
<evidence type="ECO:0000259" key="6">
    <source>
        <dbReference type="Pfam" id="PF05154"/>
    </source>
</evidence>
<dbReference type="InterPro" id="IPR007829">
    <property type="entry name" value="TM2"/>
</dbReference>
<keyword evidence="4 5" id="KW-0472">Membrane</keyword>
<dbReference type="InterPro" id="IPR050932">
    <property type="entry name" value="TM2D1-3-like"/>
</dbReference>
<organism evidence="7 8">
    <name type="scientific">Fusibacter ferrireducens</name>
    <dbReference type="NCBI Taxonomy" id="2785058"/>
    <lineage>
        <taxon>Bacteria</taxon>
        <taxon>Bacillati</taxon>
        <taxon>Bacillota</taxon>
        <taxon>Clostridia</taxon>
        <taxon>Eubacteriales</taxon>
        <taxon>Eubacteriales Family XII. Incertae Sedis</taxon>
        <taxon>Fusibacter</taxon>
    </lineage>
</organism>
<keyword evidence="2 5" id="KW-0812">Transmembrane</keyword>
<keyword evidence="3 5" id="KW-1133">Transmembrane helix</keyword>